<name>A0A2A2H3I0_METBR</name>
<dbReference type="GO" id="GO:0000166">
    <property type="term" value="F:nucleotide binding"/>
    <property type="evidence" value="ECO:0007669"/>
    <property type="project" value="InterPro"/>
</dbReference>
<dbReference type="InterPro" id="IPR036291">
    <property type="entry name" value="NAD(P)-bd_dom_sf"/>
</dbReference>
<dbReference type="InterPro" id="IPR011004">
    <property type="entry name" value="Trimer_LpxA-like_sf"/>
</dbReference>
<proteinExistence type="predicted"/>
<dbReference type="Pfam" id="PF22725">
    <property type="entry name" value="GFO_IDH_MocA_C3"/>
    <property type="match status" value="1"/>
</dbReference>
<dbReference type="Gene3D" id="2.160.10.10">
    <property type="entry name" value="Hexapeptide repeat proteins"/>
    <property type="match status" value="1"/>
</dbReference>
<dbReference type="AlphaFoldDB" id="A0A2A2H3I0"/>
<accession>A0A2A2H3I0</accession>
<dbReference type="InterPro" id="IPR055170">
    <property type="entry name" value="GFO_IDH_MocA-like_dom"/>
</dbReference>
<dbReference type="InterPro" id="IPR000683">
    <property type="entry name" value="Gfo/Idh/MocA-like_OxRdtase_N"/>
</dbReference>
<dbReference type="RefSeq" id="WP_069584116.1">
    <property type="nucleotide sequence ID" value="NZ_LMVM01000033.1"/>
</dbReference>
<organism evidence="3 4">
    <name type="scientific">Methanobacterium bryantii</name>
    <dbReference type="NCBI Taxonomy" id="2161"/>
    <lineage>
        <taxon>Archaea</taxon>
        <taxon>Methanobacteriati</taxon>
        <taxon>Methanobacteriota</taxon>
        <taxon>Methanomada group</taxon>
        <taxon>Methanobacteria</taxon>
        <taxon>Methanobacteriales</taxon>
        <taxon>Methanobacteriaceae</taxon>
        <taxon>Methanobacterium</taxon>
    </lineage>
</organism>
<dbReference type="EMBL" id="LMVM01000033">
    <property type="protein sequence ID" value="PAV03915.1"/>
    <property type="molecule type" value="Genomic_DNA"/>
</dbReference>
<dbReference type="SUPFAM" id="SSF51161">
    <property type="entry name" value="Trimeric LpxA-like enzymes"/>
    <property type="match status" value="1"/>
</dbReference>
<dbReference type="InterPro" id="IPR001451">
    <property type="entry name" value="Hexapep"/>
</dbReference>
<dbReference type="CDD" id="cd03358">
    <property type="entry name" value="LbH_WxcM_N_like"/>
    <property type="match status" value="1"/>
</dbReference>
<protein>
    <submittedName>
        <fullName evidence="3">Oxidoreductase</fullName>
    </submittedName>
</protein>
<keyword evidence="4" id="KW-1185">Reference proteome</keyword>
<evidence type="ECO:0000259" key="1">
    <source>
        <dbReference type="Pfam" id="PF01408"/>
    </source>
</evidence>
<dbReference type="Proteomes" id="UP000217784">
    <property type="component" value="Unassembled WGS sequence"/>
</dbReference>
<dbReference type="InterPro" id="IPR051450">
    <property type="entry name" value="Gfo/Idh/MocA_Oxidoreductases"/>
</dbReference>
<dbReference type="SUPFAM" id="SSF55347">
    <property type="entry name" value="Glyceraldehyde-3-phosphate dehydrogenase-like, C-terminal domain"/>
    <property type="match status" value="1"/>
</dbReference>
<gene>
    <name evidence="3" type="ORF">ASJ80_02550</name>
</gene>
<dbReference type="Gene3D" id="3.40.50.720">
    <property type="entry name" value="NAD(P)-binding Rossmann-like Domain"/>
    <property type="match status" value="1"/>
</dbReference>
<reference evidence="3 4" key="1">
    <citation type="journal article" date="2017" name="BMC Genomics">
        <title>Genomic analysis of methanogenic archaea reveals a shift towards energy conservation.</title>
        <authorList>
            <person name="Gilmore S.P."/>
            <person name="Henske J.K."/>
            <person name="Sexton J.A."/>
            <person name="Solomon K.V."/>
            <person name="Seppala S."/>
            <person name="Yoo J.I."/>
            <person name="Huyett L.M."/>
            <person name="Pressman A."/>
            <person name="Cogan J.Z."/>
            <person name="Kivenson V."/>
            <person name="Peng X."/>
            <person name="Tan Y."/>
            <person name="Valentine D.L."/>
            <person name="O'Malley M.A."/>
        </authorList>
    </citation>
    <scope>NUCLEOTIDE SEQUENCE [LARGE SCALE GENOMIC DNA]</scope>
    <source>
        <strain evidence="3 4">M.o.H.</strain>
    </source>
</reference>
<dbReference type="Pfam" id="PF01408">
    <property type="entry name" value="GFO_IDH_MocA"/>
    <property type="match status" value="1"/>
</dbReference>
<dbReference type="Pfam" id="PF14602">
    <property type="entry name" value="Hexapep_2"/>
    <property type="match status" value="1"/>
</dbReference>
<evidence type="ECO:0000313" key="3">
    <source>
        <dbReference type="EMBL" id="PAV03915.1"/>
    </source>
</evidence>
<comment type="caution">
    <text evidence="3">The sequence shown here is derived from an EMBL/GenBank/DDBJ whole genome shotgun (WGS) entry which is preliminary data.</text>
</comment>
<dbReference type="SUPFAM" id="SSF51735">
    <property type="entry name" value="NAD(P)-binding Rossmann-fold domains"/>
    <property type="match status" value="1"/>
</dbReference>
<dbReference type="PANTHER" id="PTHR43377">
    <property type="entry name" value="BILIVERDIN REDUCTASE A"/>
    <property type="match status" value="1"/>
</dbReference>
<dbReference type="PANTHER" id="PTHR43377:SF6">
    <property type="entry name" value="GFO_IDH_MOCA-LIKE OXIDOREDUCTASE N-TERMINAL DOMAIN-CONTAINING PROTEIN"/>
    <property type="match status" value="1"/>
</dbReference>
<dbReference type="Pfam" id="PF00132">
    <property type="entry name" value="Hexapep"/>
    <property type="match status" value="2"/>
</dbReference>
<dbReference type="OrthoDB" id="1475at2157"/>
<evidence type="ECO:0000259" key="2">
    <source>
        <dbReference type="Pfam" id="PF22725"/>
    </source>
</evidence>
<feature type="domain" description="Gfo/Idh/MocA-like oxidoreductase N-terminal" evidence="1">
    <location>
        <begin position="4"/>
        <end position="120"/>
    </location>
</feature>
<evidence type="ECO:0000313" key="4">
    <source>
        <dbReference type="Proteomes" id="UP000217784"/>
    </source>
</evidence>
<feature type="domain" description="GFO/IDH/MocA-like oxidoreductase" evidence="2">
    <location>
        <begin position="129"/>
        <end position="237"/>
    </location>
</feature>
<sequence>MVKNIAIIGSGYWGKNLVRNFSELGVLKTICDLNKDVLNDFKKQHPEVHITTSFQEVIEDQDIKGIVVSTPAALHYKMVKEALNYGKDVFVEKPLSLNVNEGKELVKTAESKGNILMVGHILQYHPAVLKLYEMIKNGELGKIQYIYSNRLNLGKFRTEENILWSFAPHDISVILMFLNEMPKSLTSHAGAYLSKDIADVTFTTMEFHSGVKAHIFVSWLHPYKEQKLVVVGSKKMAVFNDVSDEKLILYPHEIEWINRIPVPRMKDAMVVKTKMSEPLKEECKHFIECIKSRNDPKTSGREGLQVLEILEASQKSLENNGKTVLIHENSYFSHSTSIVDQPCNIGKGTKIWHFSHVMTGAKIGDNCNIGQNVMIAPDVVIGNDVKIQNNVSVYTGVKINNNAFLGPSMVFTNVKNPRSFISRKNEFKETLVGEGASIGANATIVCGNTIGNYAFIGAGAVVTKNIPDYALAVGNPARITGWICECGLKLNFFNNKAVCSCGSRYEKIEDNIKKMKFLSEVVKENKKEKTM</sequence>
<dbReference type="Gene3D" id="3.30.360.10">
    <property type="entry name" value="Dihydrodipicolinate Reductase, domain 2"/>
    <property type="match status" value="1"/>
</dbReference>